<dbReference type="AlphaFoldDB" id="A0A7V1I5X8"/>
<dbReference type="Proteomes" id="UP000070560">
    <property type="component" value="Chromosome"/>
</dbReference>
<evidence type="ECO:0000313" key="3">
    <source>
        <dbReference type="EMBL" id="HEB74653.1"/>
    </source>
</evidence>
<dbReference type="SUPFAM" id="SSF50891">
    <property type="entry name" value="Cyclophilin-like"/>
    <property type="match status" value="1"/>
</dbReference>
<dbReference type="Pfam" id="PF04126">
    <property type="entry name" value="Cyclophil_like"/>
    <property type="match status" value="1"/>
</dbReference>
<evidence type="ECO:0000313" key="4">
    <source>
        <dbReference type="Proteomes" id="UP000070560"/>
    </source>
</evidence>
<dbReference type="RefSeq" id="WP_066060432.1">
    <property type="nucleotide sequence ID" value="NZ_CP013015.1"/>
</dbReference>
<sequence length="125" mass="13839">MPVQIKIVIADVVLEAQLFDTECAKAIVQVLPIEARLHEWGDEFYFEIPVKMPPDETATIKVEVGDIGYWPPGRALAIFFGPTPMSRDQAPVPASEVNLVGKITDDAVLLRKTKGAARIRIERAQ</sequence>
<feature type="domain" description="Cyclophilin TM1367-like" evidence="1">
    <location>
        <begin position="4"/>
        <end position="122"/>
    </location>
</feature>
<evidence type="ECO:0000313" key="2">
    <source>
        <dbReference type="EMBL" id="AMM40133.1"/>
    </source>
</evidence>
<dbReference type="OrthoDB" id="7061637at2"/>
<dbReference type="Gene3D" id="2.40.100.20">
    <property type="match status" value="1"/>
</dbReference>
<dbReference type="Proteomes" id="UP000886268">
    <property type="component" value="Unassembled WGS sequence"/>
</dbReference>
<protein>
    <recommendedName>
        <fullName evidence="1">Cyclophilin TM1367-like domain-containing protein</fullName>
    </recommendedName>
</protein>
<reference evidence="2 4" key="1">
    <citation type="submission" date="2015-10" db="EMBL/GenBank/DDBJ databases">
        <title>Candidatus Desulfofervidus auxilii, a hydrogenotrophic sulfate-reducing bacterium involved in the thermophilic anaerobic oxidation of methane.</title>
        <authorList>
            <person name="Krukenberg V."/>
            <person name="Richter M."/>
            <person name="Wegener G."/>
        </authorList>
    </citation>
    <scope>NUCLEOTIDE SEQUENCE [LARGE SCALE GENOMIC DNA]</scope>
    <source>
        <strain evidence="2 4">HS1</strain>
    </source>
</reference>
<organism evidence="3">
    <name type="scientific">Desulfofervidus auxilii</name>
    <dbReference type="NCBI Taxonomy" id="1621989"/>
    <lineage>
        <taxon>Bacteria</taxon>
        <taxon>Pseudomonadati</taxon>
        <taxon>Thermodesulfobacteriota</taxon>
        <taxon>Candidatus Desulfofervidia</taxon>
        <taxon>Candidatus Desulfofervidales</taxon>
        <taxon>Candidatus Desulfofervidaceae</taxon>
        <taxon>Candidatus Desulfofervidus</taxon>
    </lineage>
</organism>
<dbReference type="EMBL" id="DRKW01000326">
    <property type="protein sequence ID" value="HEB74653.1"/>
    <property type="molecule type" value="Genomic_DNA"/>
</dbReference>
<dbReference type="KEGG" id="daw:HS1_000327"/>
<accession>A0A7V1I5X8</accession>
<proteinExistence type="predicted"/>
<name>A0A7V1I5X8_DESA2</name>
<reference evidence="3" key="2">
    <citation type="journal article" date="2020" name="mSystems">
        <title>Genome- and Community-Level Interaction Insights into Carbon Utilization and Element Cycling Functions of Hydrothermarchaeota in Hydrothermal Sediment.</title>
        <authorList>
            <person name="Zhou Z."/>
            <person name="Liu Y."/>
            <person name="Xu W."/>
            <person name="Pan J."/>
            <person name="Luo Z.H."/>
            <person name="Li M."/>
        </authorList>
    </citation>
    <scope>NUCLEOTIDE SEQUENCE [LARGE SCALE GENOMIC DNA]</scope>
    <source>
        <strain evidence="3">HyVt-45</strain>
    </source>
</reference>
<gene>
    <name evidence="3" type="ORF">ENJ03_05475</name>
    <name evidence="2" type="ORF">HS1_000327</name>
</gene>
<keyword evidence="4" id="KW-1185">Reference proteome</keyword>
<dbReference type="InterPro" id="IPR025658">
    <property type="entry name" value="Cyclophilin_TM1367"/>
</dbReference>
<dbReference type="InterPro" id="IPR029000">
    <property type="entry name" value="Cyclophilin-like_dom_sf"/>
</dbReference>
<evidence type="ECO:0000259" key="1">
    <source>
        <dbReference type="Pfam" id="PF04126"/>
    </source>
</evidence>
<dbReference type="EMBL" id="CP013015">
    <property type="protein sequence ID" value="AMM40133.1"/>
    <property type="molecule type" value="Genomic_DNA"/>
</dbReference>